<dbReference type="Proteomes" id="UP000295371">
    <property type="component" value="Unassembled WGS sequence"/>
</dbReference>
<name>A0A4R7J666_9ACTN</name>
<dbReference type="RefSeq" id="WP_133753456.1">
    <property type="nucleotide sequence ID" value="NZ_CP171129.1"/>
</dbReference>
<dbReference type="Pfam" id="PF00581">
    <property type="entry name" value="Rhodanese"/>
    <property type="match status" value="1"/>
</dbReference>
<protein>
    <submittedName>
        <fullName evidence="2">Rhodanese-related sulfurtransferase</fullName>
    </submittedName>
</protein>
<evidence type="ECO:0000313" key="3">
    <source>
        <dbReference type="Proteomes" id="UP000295371"/>
    </source>
</evidence>
<dbReference type="InterPro" id="IPR001763">
    <property type="entry name" value="Rhodanese-like_dom"/>
</dbReference>
<gene>
    <name evidence="2" type="ORF">CLV29_0461</name>
</gene>
<dbReference type="GO" id="GO:0016740">
    <property type="term" value="F:transferase activity"/>
    <property type="evidence" value="ECO:0007669"/>
    <property type="project" value="UniProtKB-KW"/>
</dbReference>
<dbReference type="InterPro" id="IPR036873">
    <property type="entry name" value="Rhodanese-like_dom_sf"/>
</dbReference>
<dbReference type="Gene3D" id="3.40.250.10">
    <property type="entry name" value="Rhodanese-like domain"/>
    <property type="match status" value="1"/>
</dbReference>
<evidence type="ECO:0000313" key="2">
    <source>
        <dbReference type="EMBL" id="TDT32871.1"/>
    </source>
</evidence>
<proteinExistence type="predicted"/>
<dbReference type="AlphaFoldDB" id="A0A4R7J666"/>
<feature type="domain" description="Rhodanese" evidence="1">
    <location>
        <begin position="100"/>
        <end position="145"/>
    </location>
</feature>
<keyword evidence="3" id="KW-1185">Reference proteome</keyword>
<reference evidence="2 3" key="1">
    <citation type="submission" date="2019-03" db="EMBL/GenBank/DDBJ databases">
        <title>Genomic Encyclopedia of Archaeal and Bacterial Type Strains, Phase II (KMG-II): from individual species to whole genera.</title>
        <authorList>
            <person name="Goeker M."/>
        </authorList>
    </citation>
    <scope>NUCLEOTIDE SEQUENCE [LARGE SCALE GENOMIC DNA]</scope>
    <source>
        <strain evidence="2 3">DSM 24323</strain>
    </source>
</reference>
<dbReference type="SMART" id="SM00450">
    <property type="entry name" value="RHOD"/>
    <property type="match status" value="1"/>
</dbReference>
<organism evidence="2 3">
    <name type="scientific">Naumannella halotolerans</name>
    <dbReference type="NCBI Taxonomy" id="993414"/>
    <lineage>
        <taxon>Bacteria</taxon>
        <taxon>Bacillati</taxon>
        <taxon>Actinomycetota</taxon>
        <taxon>Actinomycetes</taxon>
        <taxon>Propionibacteriales</taxon>
        <taxon>Propionibacteriaceae</taxon>
        <taxon>Naumannella</taxon>
    </lineage>
</organism>
<evidence type="ECO:0000259" key="1">
    <source>
        <dbReference type="PROSITE" id="PS50206"/>
    </source>
</evidence>
<sequence>MTVINQIENATAPIVASSDAGYQTGLFTAVTTPPSSPAAATTRISARRAFQHALHGYAMLIDIRPQWVREQAGVLDPELATLTVDVCDLGWLSQSLGGLPPILICQNGNASVRLAAALQRTGVSEVSDVIGGFGAWQAAGLPVRTIRSGSTN</sequence>
<dbReference type="EMBL" id="SOAW01000001">
    <property type="protein sequence ID" value="TDT32871.1"/>
    <property type="molecule type" value="Genomic_DNA"/>
</dbReference>
<keyword evidence="2" id="KW-0808">Transferase</keyword>
<dbReference type="OrthoDB" id="9770030at2"/>
<dbReference type="PROSITE" id="PS50206">
    <property type="entry name" value="RHODANESE_3"/>
    <property type="match status" value="1"/>
</dbReference>
<dbReference type="SUPFAM" id="SSF52821">
    <property type="entry name" value="Rhodanese/Cell cycle control phosphatase"/>
    <property type="match status" value="1"/>
</dbReference>
<accession>A0A4R7J666</accession>
<comment type="caution">
    <text evidence="2">The sequence shown here is derived from an EMBL/GenBank/DDBJ whole genome shotgun (WGS) entry which is preliminary data.</text>
</comment>